<feature type="domain" description="O-methyltransferase C-terminal" evidence="4">
    <location>
        <begin position="20"/>
        <end position="104"/>
    </location>
</feature>
<gene>
    <name evidence="5" type="ORF">EJ04DRAFT_528218</name>
</gene>
<reference evidence="5" key="1">
    <citation type="journal article" date="2020" name="Stud. Mycol.">
        <title>101 Dothideomycetes genomes: a test case for predicting lifestyles and emergence of pathogens.</title>
        <authorList>
            <person name="Haridas S."/>
            <person name="Albert R."/>
            <person name="Binder M."/>
            <person name="Bloem J."/>
            <person name="Labutti K."/>
            <person name="Salamov A."/>
            <person name="Andreopoulos B."/>
            <person name="Baker S."/>
            <person name="Barry K."/>
            <person name="Bills G."/>
            <person name="Bluhm B."/>
            <person name="Cannon C."/>
            <person name="Castanera R."/>
            <person name="Culley D."/>
            <person name="Daum C."/>
            <person name="Ezra D."/>
            <person name="Gonzalez J."/>
            <person name="Henrissat B."/>
            <person name="Kuo A."/>
            <person name="Liang C."/>
            <person name="Lipzen A."/>
            <person name="Lutzoni F."/>
            <person name="Magnuson J."/>
            <person name="Mondo S."/>
            <person name="Nolan M."/>
            <person name="Ohm R."/>
            <person name="Pangilinan J."/>
            <person name="Park H.-J."/>
            <person name="Ramirez L."/>
            <person name="Alfaro M."/>
            <person name="Sun H."/>
            <person name="Tritt A."/>
            <person name="Yoshinaga Y."/>
            <person name="Zwiers L.-H."/>
            <person name="Turgeon B."/>
            <person name="Goodwin S."/>
            <person name="Spatafora J."/>
            <person name="Crous P."/>
            <person name="Grigoriev I."/>
        </authorList>
    </citation>
    <scope>NUCLEOTIDE SEQUENCE</scope>
    <source>
        <strain evidence="5">CBS 125425</strain>
    </source>
</reference>
<dbReference type="SUPFAM" id="SSF53335">
    <property type="entry name" value="S-adenosyl-L-methionine-dependent methyltransferases"/>
    <property type="match status" value="1"/>
</dbReference>
<dbReference type="Proteomes" id="UP000799444">
    <property type="component" value="Unassembled WGS sequence"/>
</dbReference>
<evidence type="ECO:0000313" key="5">
    <source>
        <dbReference type="EMBL" id="KAF2728966.1"/>
    </source>
</evidence>
<keyword evidence="6" id="KW-1185">Reference proteome</keyword>
<dbReference type="InterPro" id="IPR016461">
    <property type="entry name" value="COMT-like"/>
</dbReference>
<evidence type="ECO:0000256" key="1">
    <source>
        <dbReference type="ARBA" id="ARBA00022603"/>
    </source>
</evidence>
<keyword evidence="2" id="KW-0808">Transferase</keyword>
<evidence type="ECO:0000256" key="3">
    <source>
        <dbReference type="ARBA" id="ARBA00022691"/>
    </source>
</evidence>
<dbReference type="InterPro" id="IPR001077">
    <property type="entry name" value="COMT_C"/>
</dbReference>
<dbReference type="GO" id="GO:0032259">
    <property type="term" value="P:methylation"/>
    <property type="evidence" value="ECO:0007669"/>
    <property type="project" value="UniProtKB-KW"/>
</dbReference>
<sequence length="109" mass="11472">MWPNSGEPSETGFSLANGGGTTLYEVFMKQPHRAAEFAVAMHAFTSSPDMSLDHLTGNPLWKTCNTVVDVGGSTGTTAVALARAHPHLHVTVQDLPPNVEGASNGLLDE</sequence>
<organism evidence="5 6">
    <name type="scientific">Polyplosphaeria fusca</name>
    <dbReference type="NCBI Taxonomy" id="682080"/>
    <lineage>
        <taxon>Eukaryota</taxon>
        <taxon>Fungi</taxon>
        <taxon>Dikarya</taxon>
        <taxon>Ascomycota</taxon>
        <taxon>Pezizomycotina</taxon>
        <taxon>Dothideomycetes</taxon>
        <taxon>Pleosporomycetidae</taxon>
        <taxon>Pleosporales</taxon>
        <taxon>Tetraplosphaeriaceae</taxon>
        <taxon>Polyplosphaeria</taxon>
    </lineage>
</organism>
<proteinExistence type="predicted"/>
<accession>A0A9P4QQB8</accession>
<keyword evidence="1 5" id="KW-0489">Methyltransferase</keyword>
<dbReference type="PANTHER" id="PTHR43712:SF5">
    <property type="entry name" value="O-METHYLTRANSFERASE ASQN-RELATED"/>
    <property type="match status" value="1"/>
</dbReference>
<dbReference type="Pfam" id="PF00891">
    <property type="entry name" value="Methyltransf_2"/>
    <property type="match status" value="1"/>
</dbReference>
<protein>
    <submittedName>
        <fullName evidence="5">S-adenosyl-L-methionine-dependent methyltransferase</fullName>
    </submittedName>
</protein>
<dbReference type="PROSITE" id="PS51683">
    <property type="entry name" value="SAM_OMT_II"/>
    <property type="match status" value="1"/>
</dbReference>
<evidence type="ECO:0000256" key="2">
    <source>
        <dbReference type="ARBA" id="ARBA00022679"/>
    </source>
</evidence>
<dbReference type="OrthoDB" id="1606438at2759"/>
<keyword evidence="3" id="KW-0949">S-adenosyl-L-methionine</keyword>
<dbReference type="GO" id="GO:0008171">
    <property type="term" value="F:O-methyltransferase activity"/>
    <property type="evidence" value="ECO:0007669"/>
    <property type="project" value="InterPro"/>
</dbReference>
<dbReference type="Gene3D" id="3.40.50.150">
    <property type="entry name" value="Vaccinia Virus protein VP39"/>
    <property type="match status" value="1"/>
</dbReference>
<dbReference type="EMBL" id="ML996261">
    <property type="protein sequence ID" value="KAF2728966.1"/>
    <property type="molecule type" value="Genomic_DNA"/>
</dbReference>
<dbReference type="InterPro" id="IPR029063">
    <property type="entry name" value="SAM-dependent_MTases_sf"/>
</dbReference>
<comment type="caution">
    <text evidence="5">The sequence shown here is derived from an EMBL/GenBank/DDBJ whole genome shotgun (WGS) entry which is preliminary data.</text>
</comment>
<name>A0A9P4QQB8_9PLEO</name>
<dbReference type="PANTHER" id="PTHR43712">
    <property type="entry name" value="PUTATIVE (AFU_ORTHOLOGUE AFUA_4G14580)-RELATED"/>
    <property type="match status" value="1"/>
</dbReference>
<dbReference type="AlphaFoldDB" id="A0A9P4QQB8"/>
<evidence type="ECO:0000259" key="4">
    <source>
        <dbReference type="Pfam" id="PF00891"/>
    </source>
</evidence>
<evidence type="ECO:0000313" key="6">
    <source>
        <dbReference type="Proteomes" id="UP000799444"/>
    </source>
</evidence>